<dbReference type="PROSITE" id="PS50977">
    <property type="entry name" value="HTH_TETR_2"/>
    <property type="match status" value="1"/>
</dbReference>
<accession>A0ABW8ALF6</accession>
<evidence type="ECO:0000256" key="3">
    <source>
        <dbReference type="ARBA" id="ARBA00023163"/>
    </source>
</evidence>
<dbReference type="Pfam" id="PF08359">
    <property type="entry name" value="TetR_C_4"/>
    <property type="match status" value="1"/>
</dbReference>
<dbReference type="SUPFAM" id="SSF48498">
    <property type="entry name" value="Tetracyclin repressor-like, C-terminal domain"/>
    <property type="match status" value="1"/>
</dbReference>
<evidence type="ECO:0000256" key="4">
    <source>
        <dbReference type="PROSITE-ProRule" id="PRU00335"/>
    </source>
</evidence>
<keyword evidence="1" id="KW-0805">Transcription regulation</keyword>
<reference evidence="6 7" key="1">
    <citation type="submission" date="2024-10" db="EMBL/GenBank/DDBJ databases">
        <title>The Natural Products Discovery Center: Release of the First 8490 Sequenced Strains for Exploring Actinobacteria Biosynthetic Diversity.</title>
        <authorList>
            <person name="Kalkreuter E."/>
            <person name="Kautsar S.A."/>
            <person name="Yang D."/>
            <person name="Bader C.D."/>
            <person name="Teijaro C.N."/>
            <person name="Fluegel L."/>
            <person name="Davis C.M."/>
            <person name="Simpson J.R."/>
            <person name="Lauterbach L."/>
            <person name="Steele A.D."/>
            <person name="Gui C."/>
            <person name="Meng S."/>
            <person name="Li G."/>
            <person name="Viehrig K."/>
            <person name="Ye F."/>
            <person name="Su P."/>
            <person name="Kiefer A.F."/>
            <person name="Nichols A."/>
            <person name="Cepeda A.J."/>
            <person name="Yan W."/>
            <person name="Fan B."/>
            <person name="Jiang Y."/>
            <person name="Adhikari A."/>
            <person name="Zheng C.-J."/>
            <person name="Schuster L."/>
            <person name="Cowan T.M."/>
            <person name="Smanski M.J."/>
            <person name="Chevrette M.G."/>
            <person name="De Carvalho L.P.S."/>
            <person name="Shen B."/>
        </authorList>
    </citation>
    <scope>NUCLEOTIDE SEQUENCE [LARGE SCALE GENOMIC DNA]</scope>
    <source>
        <strain evidence="6 7">NPDC049639</strain>
    </source>
</reference>
<dbReference type="Proteomes" id="UP001612915">
    <property type="component" value="Unassembled WGS sequence"/>
</dbReference>
<dbReference type="Gene3D" id="1.10.357.10">
    <property type="entry name" value="Tetracycline Repressor, domain 2"/>
    <property type="match status" value="1"/>
</dbReference>
<dbReference type="InterPro" id="IPR013570">
    <property type="entry name" value="Tscrpt_reg_YsiA_C"/>
</dbReference>
<dbReference type="PRINTS" id="PR00455">
    <property type="entry name" value="HTHTETR"/>
</dbReference>
<dbReference type="Gene3D" id="1.10.10.60">
    <property type="entry name" value="Homeodomain-like"/>
    <property type="match status" value="1"/>
</dbReference>
<gene>
    <name evidence="6" type="ORF">ACIB24_09015</name>
</gene>
<evidence type="ECO:0000256" key="1">
    <source>
        <dbReference type="ARBA" id="ARBA00023015"/>
    </source>
</evidence>
<protein>
    <submittedName>
        <fullName evidence="6">TetR/AcrR family transcriptional regulator</fullName>
    </submittedName>
</protein>
<dbReference type="InterPro" id="IPR036271">
    <property type="entry name" value="Tet_transcr_reg_TetR-rel_C_sf"/>
</dbReference>
<dbReference type="InterPro" id="IPR009057">
    <property type="entry name" value="Homeodomain-like_sf"/>
</dbReference>
<dbReference type="PANTHER" id="PTHR30055">
    <property type="entry name" value="HTH-TYPE TRANSCRIPTIONAL REGULATOR RUTR"/>
    <property type="match status" value="1"/>
</dbReference>
<sequence length="220" mass="23961">MSPPATRRYGGLDAEQRRNDRRARLVEAATELFGTAGYAATPIAEVCRAAGVAPVHFYELFETKEDLLRAVYDKINQDTQAAILEAVLAVEATDVLGRIEAGVSTFCAQMMADPARARVHCLEAVGVSPEMEAHRRDVIHAYRDLLVAQFHEARAALGVERSLSDRQEQAVATMIVGGIDEVVIDWVLREDRTPIEDVTTAVAGVLSATSSWLLGGETVR</sequence>
<name>A0ABW8ALF6_9ACTN</name>
<organism evidence="6 7">
    <name type="scientific">Spongisporangium articulatum</name>
    <dbReference type="NCBI Taxonomy" id="3362603"/>
    <lineage>
        <taxon>Bacteria</taxon>
        <taxon>Bacillati</taxon>
        <taxon>Actinomycetota</taxon>
        <taxon>Actinomycetes</taxon>
        <taxon>Kineosporiales</taxon>
        <taxon>Kineosporiaceae</taxon>
        <taxon>Spongisporangium</taxon>
    </lineage>
</organism>
<dbReference type="SUPFAM" id="SSF46689">
    <property type="entry name" value="Homeodomain-like"/>
    <property type="match status" value="1"/>
</dbReference>
<dbReference type="EMBL" id="JBITLV010000002">
    <property type="protein sequence ID" value="MFI7587199.1"/>
    <property type="molecule type" value="Genomic_DNA"/>
</dbReference>
<feature type="domain" description="HTH tetR-type" evidence="5">
    <location>
        <begin position="19"/>
        <end position="79"/>
    </location>
</feature>
<evidence type="ECO:0000256" key="2">
    <source>
        <dbReference type="ARBA" id="ARBA00023125"/>
    </source>
</evidence>
<keyword evidence="2 4" id="KW-0238">DNA-binding</keyword>
<dbReference type="InterPro" id="IPR001647">
    <property type="entry name" value="HTH_TetR"/>
</dbReference>
<dbReference type="RefSeq" id="WP_398278353.1">
    <property type="nucleotide sequence ID" value="NZ_JBITLV010000002.1"/>
</dbReference>
<evidence type="ECO:0000313" key="7">
    <source>
        <dbReference type="Proteomes" id="UP001612915"/>
    </source>
</evidence>
<keyword evidence="7" id="KW-1185">Reference proteome</keyword>
<dbReference type="InterPro" id="IPR050109">
    <property type="entry name" value="HTH-type_TetR-like_transc_reg"/>
</dbReference>
<feature type="DNA-binding region" description="H-T-H motif" evidence="4">
    <location>
        <begin position="42"/>
        <end position="61"/>
    </location>
</feature>
<proteinExistence type="predicted"/>
<dbReference type="PANTHER" id="PTHR30055:SF234">
    <property type="entry name" value="HTH-TYPE TRANSCRIPTIONAL REGULATOR BETI"/>
    <property type="match status" value="1"/>
</dbReference>
<keyword evidence="3" id="KW-0804">Transcription</keyword>
<comment type="caution">
    <text evidence="6">The sequence shown here is derived from an EMBL/GenBank/DDBJ whole genome shotgun (WGS) entry which is preliminary data.</text>
</comment>
<evidence type="ECO:0000259" key="5">
    <source>
        <dbReference type="PROSITE" id="PS50977"/>
    </source>
</evidence>
<dbReference type="Pfam" id="PF00440">
    <property type="entry name" value="TetR_N"/>
    <property type="match status" value="1"/>
</dbReference>
<evidence type="ECO:0000313" key="6">
    <source>
        <dbReference type="EMBL" id="MFI7587199.1"/>
    </source>
</evidence>